<feature type="region of interest" description="Disordered" evidence="1">
    <location>
        <begin position="525"/>
        <end position="574"/>
    </location>
</feature>
<proteinExistence type="predicted"/>
<dbReference type="SUPFAM" id="SSF53098">
    <property type="entry name" value="Ribonuclease H-like"/>
    <property type="match status" value="1"/>
</dbReference>
<dbReference type="GO" id="GO:0008408">
    <property type="term" value="F:3'-5' exonuclease activity"/>
    <property type="evidence" value="ECO:0007669"/>
    <property type="project" value="InterPro"/>
</dbReference>
<organism evidence="3 4">
    <name type="scientific">Parascaris univalens</name>
    <name type="common">Nematode worm</name>
    <dbReference type="NCBI Taxonomy" id="6257"/>
    <lineage>
        <taxon>Eukaryota</taxon>
        <taxon>Metazoa</taxon>
        <taxon>Ecdysozoa</taxon>
        <taxon>Nematoda</taxon>
        <taxon>Chromadorea</taxon>
        <taxon>Rhabditida</taxon>
        <taxon>Spirurina</taxon>
        <taxon>Ascaridomorpha</taxon>
        <taxon>Ascaridoidea</taxon>
        <taxon>Ascarididae</taxon>
        <taxon>Parascaris</taxon>
    </lineage>
</organism>
<feature type="compositionally biased region" description="Polar residues" evidence="1">
    <location>
        <begin position="559"/>
        <end position="571"/>
    </location>
</feature>
<dbReference type="PANTHER" id="PTHR47765:SF3">
    <property type="entry name" value="3'-5' EXONUCLEASE DOMAIN-CONTAINING PROTEIN"/>
    <property type="match status" value="1"/>
</dbReference>
<dbReference type="InterPro" id="IPR036397">
    <property type="entry name" value="RNaseH_sf"/>
</dbReference>
<dbReference type="InterPro" id="IPR052408">
    <property type="entry name" value="Exonuclease_MUT-7-like"/>
</dbReference>
<reference evidence="4 5" key="1">
    <citation type="submission" date="2022-11" db="UniProtKB">
        <authorList>
            <consortium name="WormBaseParasite"/>
        </authorList>
    </citation>
    <scope>IDENTIFICATION</scope>
</reference>
<evidence type="ECO:0000259" key="2">
    <source>
        <dbReference type="Pfam" id="PF01612"/>
    </source>
</evidence>
<name>A0A915B6Z4_PARUN</name>
<evidence type="ECO:0000313" key="5">
    <source>
        <dbReference type="WBParaSite" id="PgR026_g052_t07"/>
    </source>
</evidence>
<dbReference type="GO" id="GO:0003676">
    <property type="term" value="F:nucleic acid binding"/>
    <property type="evidence" value="ECO:0007669"/>
    <property type="project" value="InterPro"/>
</dbReference>
<dbReference type="WBParaSite" id="PgR026_g052_t09">
    <property type="protein sequence ID" value="PgR026_g052_t09"/>
    <property type="gene ID" value="PgR026_g052"/>
</dbReference>
<dbReference type="AlphaFoldDB" id="A0A915B6Z4"/>
<sequence length="717" mass="81233">MAEFMNKALARSVIDSAYECASMKITAPPNEKSKRKQLVFSRFEKKMLVSVFLSVIQEFPHYAAEYPQLDELLDPGDVHLLHFISQGFMESLIIQHKAKNATKAMPFNGPKIVPLSDEEQLRILKAIIPLEFPTTSKFWKTADYVMNLASCSKFVVSVILQAVSEGWASFASMNFIMHEAAFSMHICDPSLIRIAALYGELQSTTIERFASKRNTAFRAKCKGIIHELEDMALSKQKWELAVESLPIRSYDCKGFGRPLRHNVFCVAVRALVKRLKGEEQPNDDRINLGWARVAVKKSAARYYGDRSWKAENMHEVFWTICAQRPSIRKFVADMLSNKYNDPIEADKWRSFSVPYYQRKRIKCPGETLIDPLSPNPPYLGIPECVTSVTIVQHATQLKSLECLLDDYASGDYPIVGLDAEWSSYVSYSKATIFQIALRTQVFIIDLDAFSKDVVALSKFFEKLFLTKKIIKMGYHFGDDLIQLRNAVTKCGALYHPSSLFCIDRLVQMLRAESIKRPEVDLEGIYRPMSSKDKKQPTLQRNSEKEQQLQESSGEERQPHSASVNEESILSDQKTKADEEVLDLCVDNIEERIPQEVSVDGTIESVIGDDEGASSSATNGEKEATKARQIALEVPIRGLSALCECILGGALDKSEQCSVWDRRPLRSLQLRYAALDAYSMIMLYDKCAEWAKKLNMDVNELCARQDPIRVPLPLLWSD</sequence>
<dbReference type="InterPro" id="IPR012337">
    <property type="entry name" value="RNaseH-like_sf"/>
</dbReference>
<accession>A0A915B6Z4</accession>
<feature type="domain" description="3'-5' exonuclease" evidence="2">
    <location>
        <begin position="636"/>
        <end position="685"/>
    </location>
</feature>
<dbReference type="WBParaSite" id="PgR026_g052_t06">
    <property type="protein sequence ID" value="PgR026_g052_t06"/>
    <property type="gene ID" value="PgR026_g052"/>
</dbReference>
<protein>
    <submittedName>
        <fullName evidence="4 5">3'-5' exonuclease domain-containing protein</fullName>
    </submittedName>
</protein>
<dbReference type="Pfam" id="PF01612">
    <property type="entry name" value="DNA_pol_A_exo1"/>
    <property type="match status" value="1"/>
</dbReference>
<dbReference type="GO" id="GO:0006139">
    <property type="term" value="P:nucleobase-containing compound metabolic process"/>
    <property type="evidence" value="ECO:0007669"/>
    <property type="project" value="InterPro"/>
</dbReference>
<dbReference type="Gene3D" id="3.30.420.10">
    <property type="entry name" value="Ribonuclease H-like superfamily/Ribonuclease H"/>
    <property type="match status" value="1"/>
</dbReference>
<feature type="compositionally biased region" description="Basic and acidic residues" evidence="1">
    <location>
        <begin position="529"/>
        <end position="558"/>
    </location>
</feature>
<dbReference type="PANTHER" id="PTHR47765">
    <property type="entry name" value="3'-5' EXONUCLEASE DOMAIN-CONTAINING PROTEIN"/>
    <property type="match status" value="1"/>
</dbReference>
<evidence type="ECO:0000313" key="4">
    <source>
        <dbReference type="WBParaSite" id="PgR026_g052_t06"/>
    </source>
</evidence>
<evidence type="ECO:0000313" key="3">
    <source>
        <dbReference type="Proteomes" id="UP000887569"/>
    </source>
</evidence>
<dbReference type="Proteomes" id="UP000887569">
    <property type="component" value="Unplaced"/>
</dbReference>
<keyword evidence="3" id="KW-1185">Reference proteome</keyword>
<dbReference type="WBParaSite" id="PgR026_g052_t07">
    <property type="protein sequence ID" value="PgR026_g052_t07"/>
    <property type="gene ID" value="PgR026_g052"/>
</dbReference>
<dbReference type="InterPro" id="IPR002562">
    <property type="entry name" value="3'-5'_exonuclease_dom"/>
</dbReference>
<evidence type="ECO:0000256" key="1">
    <source>
        <dbReference type="SAM" id="MobiDB-lite"/>
    </source>
</evidence>